<dbReference type="NCBIfam" id="TIGR00220">
    <property type="entry name" value="mscL"/>
    <property type="match status" value="1"/>
</dbReference>
<keyword evidence="4 10" id="KW-1003">Cell membrane</keyword>
<dbReference type="HAMAP" id="MF_00115">
    <property type="entry name" value="MscL"/>
    <property type="match status" value="1"/>
</dbReference>
<evidence type="ECO:0000313" key="13">
    <source>
        <dbReference type="Proteomes" id="UP000032076"/>
    </source>
</evidence>
<evidence type="ECO:0000256" key="4">
    <source>
        <dbReference type="ARBA" id="ARBA00022475"/>
    </source>
</evidence>
<comment type="subunit">
    <text evidence="10">Homopentamer.</text>
</comment>
<evidence type="ECO:0000256" key="9">
    <source>
        <dbReference type="ARBA" id="ARBA00023303"/>
    </source>
</evidence>
<organism evidence="11 14">
    <name type="scientific">Caldibacillus thermoamylovorans</name>
    <dbReference type="NCBI Taxonomy" id="35841"/>
    <lineage>
        <taxon>Bacteria</taxon>
        <taxon>Bacillati</taxon>
        <taxon>Bacillota</taxon>
        <taxon>Bacilli</taxon>
        <taxon>Bacillales</taxon>
        <taxon>Bacillaceae</taxon>
        <taxon>Caldibacillus</taxon>
    </lineage>
</organism>
<evidence type="ECO:0000256" key="1">
    <source>
        <dbReference type="ARBA" id="ARBA00004651"/>
    </source>
</evidence>
<name>A0A090KSU1_9BACI</name>
<evidence type="ECO:0000256" key="8">
    <source>
        <dbReference type="ARBA" id="ARBA00023136"/>
    </source>
</evidence>
<gene>
    <name evidence="10" type="primary">mscL</name>
    <name evidence="12" type="ORF">B4167_2641</name>
    <name evidence="11" type="ORF">BT1A1_1942</name>
</gene>
<comment type="subcellular location">
    <subcellularLocation>
        <location evidence="1 10">Cell membrane</location>
        <topology evidence="1 10">Multi-pass membrane protein</topology>
    </subcellularLocation>
</comment>
<comment type="similarity">
    <text evidence="2 10">Belongs to the MscL family.</text>
</comment>
<dbReference type="PANTHER" id="PTHR30266">
    <property type="entry name" value="MECHANOSENSITIVE CHANNEL MSCL"/>
    <property type="match status" value="1"/>
</dbReference>
<feature type="transmembrane region" description="Helical" evidence="10">
    <location>
        <begin position="21"/>
        <end position="48"/>
    </location>
</feature>
<keyword evidence="9 10" id="KW-0407">Ion channel</keyword>
<dbReference type="Gene3D" id="1.10.1200.120">
    <property type="entry name" value="Large-conductance mechanosensitive channel, MscL, domain 1"/>
    <property type="match status" value="1"/>
</dbReference>
<dbReference type="AlphaFoldDB" id="A0A090KSU1"/>
<dbReference type="PATRIC" id="fig|35841.7.peg.1189"/>
<comment type="function">
    <text evidence="10">Channel that opens in response to stretch forces in the membrane lipid bilayer. May participate in the regulation of osmotic pressure changes within the cell.</text>
</comment>
<dbReference type="InterPro" id="IPR001185">
    <property type="entry name" value="MS_channel"/>
</dbReference>
<dbReference type="PRINTS" id="PR01264">
    <property type="entry name" value="MECHCHANNEL"/>
</dbReference>
<dbReference type="Pfam" id="PF01741">
    <property type="entry name" value="MscL"/>
    <property type="match status" value="1"/>
</dbReference>
<dbReference type="KEGG" id="bthv:CQJ30_10425"/>
<evidence type="ECO:0000313" key="14">
    <source>
        <dbReference type="Proteomes" id="UP000040576"/>
    </source>
</evidence>
<evidence type="ECO:0000256" key="5">
    <source>
        <dbReference type="ARBA" id="ARBA00022692"/>
    </source>
</evidence>
<evidence type="ECO:0000313" key="11">
    <source>
        <dbReference type="EMBL" id="CEE01764.1"/>
    </source>
</evidence>
<evidence type="ECO:0000313" key="12">
    <source>
        <dbReference type="EMBL" id="KIO72865.1"/>
    </source>
</evidence>
<dbReference type="PANTHER" id="PTHR30266:SF2">
    <property type="entry name" value="LARGE-CONDUCTANCE MECHANOSENSITIVE CHANNEL"/>
    <property type="match status" value="1"/>
</dbReference>
<keyword evidence="6 10" id="KW-1133">Transmembrane helix</keyword>
<feature type="transmembrane region" description="Helical" evidence="10">
    <location>
        <begin position="60"/>
        <end position="83"/>
    </location>
</feature>
<dbReference type="InterPro" id="IPR019823">
    <property type="entry name" value="Mechanosensitive_channel_CS"/>
</dbReference>
<dbReference type="Proteomes" id="UP000032076">
    <property type="component" value="Unassembled WGS sequence"/>
</dbReference>
<dbReference type="SUPFAM" id="SSF81330">
    <property type="entry name" value="Gated mechanosensitive channel"/>
    <property type="match status" value="1"/>
</dbReference>
<protein>
    <recommendedName>
        <fullName evidence="10">Large-conductance mechanosensitive channel</fullName>
    </recommendedName>
</protein>
<proteinExistence type="inferred from homology"/>
<evidence type="ECO:0000256" key="10">
    <source>
        <dbReference type="HAMAP-Rule" id="MF_00115"/>
    </source>
</evidence>
<dbReference type="EMBL" id="CCRF01000061">
    <property type="protein sequence ID" value="CEE01764.1"/>
    <property type="molecule type" value="Genomic_DNA"/>
</dbReference>
<dbReference type="NCBIfam" id="NF001843">
    <property type="entry name" value="PRK00567.1-4"/>
    <property type="match status" value="1"/>
</dbReference>
<dbReference type="Proteomes" id="UP000040576">
    <property type="component" value="Unassembled WGS sequence"/>
</dbReference>
<accession>A0A090KSU1</accession>
<dbReference type="InterPro" id="IPR036019">
    <property type="entry name" value="MscL_channel"/>
</dbReference>
<dbReference type="GeneID" id="92961155"/>
<evidence type="ECO:0000256" key="7">
    <source>
        <dbReference type="ARBA" id="ARBA00023065"/>
    </source>
</evidence>
<reference evidence="11 14" key="1">
    <citation type="submission" date="2014-07" db="EMBL/GenBank/DDBJ databases">
        <authorList>
            <person name="Wibberg Daniel"/>
        </authorList>
    </citation>
    <scope>NUCLEOTIDE SEQUENCE [LARGE SCALE GENOMIC DNA]</scope>
</reference>
<evidence type="ECO:0000256" key="6">
    <source>
        <dbReference type="ARBA" id="ARBA00022989"/>
    </source>
</evidence>
<dbReference type="PROSITE" id="PS01327">
    <property type="entry name" value="MSCL"/>
    <property type="match status" value="1"/>
</dbReference>
<keyword evidence="7 10" id="KW-0406">Ion transport</keyword>
<evidence type="ECO:0000256" key="2">
    <source>
        <dbReference type="ARBA" id="ARBA00007254"/>
    </source>
</evidence>
<sequence length="128" mass="14699">MLKEFKEFAMKGNVIDLAVGVLIGTAFNKIVSSLVNDIIMPIFALIIGKGSFEKLAYKDIHYGLFIQSVVDFLIIGFSLFLVVKLFNKFRDIREKHEEKEKEENVSKEEQLLTEIRDLLKESRTSKAE</sequence>
<keyword evidence="14" id="KW-1185">Reference proteome</keyword>
<dbReference type="GO" id="GO:0008381">
    <property type="term" value="F:mechanosensitive monoatomic ion channel activity"/>
    <property type="evidence" value="ECO:0007669"/>
    <property type="project" value="UniProtKB-UniRule"/>
</dbReference>
<keyword evidence="3 10" id="KW-0813">Transport</keyword>
<dbReference type="RefSeq" id="WP_034770481.1">
    <property type="nucleotide sequence ID" value="NZ_CCRF01000061.1"/>
</dbReference>
<dbReference type="InterPro" id="IPR037673">
    <property type="entry name" value="MSC/AndL"/>
</dbReference>
<evidence type="ECO:0000256" key="3">
    <source>
        <dbReference type="ARBA" id="ARBA00022448"/>
    </source>
</evidence>
<reference evidence="12 13" key="2">
    <citation type="submission" date="2015-01" db="EMBL/GenBank/DDBJ databases">
        <title>Draft Genome Sequences of Four Bacillus thermoamylovorans Strains, Isolated From Food Products.</title>
        <authorList>
            <person name="Krawcyk A.O."/>
            <person name="Berendsen E.M."/>
            <person name="Eijlander R.T."/>
            <person name="de Jong A."/>
            <person name="Wells-Bennik M."/>
            <person name="Kuipers O.P."/>
        </authorList>
    </citation>
    <scope>NUCLEOTIDE SEQUENCE [LARGE SCALE GENOMIC DNA]</scope>
    <source>
        <strain evidence="12 13">B4167</strain>
    </source>
</reference>
<keyword evidence="8 10" id="KW-0472">Membrane</keyword>
<dbReference type="GO" id="GO:0005886">
    <property type="term" value="C:plasma membrane"/>
    <property type="evidence" value="ECO:0007669"/>
    <property type="project" value="UniProtKB-SubCell"/>
</dbReference>
<keyword evidence="5 10" id="KW-0812">Transmembrane</keyword>
<dbReference type="OrthoDB" id="9810350at2"/>
<dbReference type="EMBL" id="JXLU01000080">
    <property type="protein sequence ID" value="KIO72865.1"/>
    <property type="molecule type" value="Genomic_DNA"/>
</dbReference>